<evidence type="ECO:0000256" key="2">
    <source>
        <dbReference type="RuleBase" id="RU003616"/>
    </source>
</evidence>
<gene>
    <name evidence="5" type="primary">hsp20B</name>
    <name evidence="5" type="ordered locus">Nmlp_2442</name>
</gene>
<dbReference type="InterPro" id="IPR002068">
    <property type="entry name" value="A-crystallin/Hsp20_dom"/>
</dbReference>
<keyword evidence="6" id="KW-1185">Reference proteome</keyword>
<dbReference type="RefSeq" id="WP_015409406.1">
    <property type="nucleotide sequence ID" value="NC_020388.1"/>
</dbReference>
<dbReference type="STRING" id="268739.Nmlp_2442"/>
<dbReference type="EMBL" id="HF582854">
    <property type="protein sequence ID" value="CCQ36609.1"/>
    <property type="molecule type" value="Genomic_DNA"/>
</dbReference>
<evidence type="ECO:0000256" key="1">
    <source>
        <dbReference type="PROSITE-ProRule" id="PRU00285"/>
    </source>
</evidence>
<protein>
    <submittedName>
        <fullName evidence="5">Hsp20-type molecular chaperone</fullName>
    </submittedName>
</protein>
<dbReference type="GeneID" id="14652418"/>
<evidence type="ECO:0000259" key="4">
    <source>
        <dbReference type="PROSITE" id="PS01031"/>
    </source>
</evidence>
<evidence type="ECO:0000313" key="5">
    <source>
        <dbReference type="EMBL" id="CCQ36609.1"/>
    </source>
</evidence>
<feature type="region of interest" description="Disordered" evidence="3">
    <location>
        <begin position="125"/>
        <end position="163"/>
    </location>
</feature>
<dbReference type="HOGENOM" id="CLU_046737_10_0_2"/>
<comment type="similarity">
    <text evidence="1 2">Belongs to the small heat shock protein (HSP20) family.</text>
</comment>
<dbReference type="PROSITE" id="PS01031">
    <property type="entry name" value="SHSP"/>
    <property type="match status" value="1"/>
</dbReference>
<feature type="domain" description="SHSP" evidence="4">
    <location>
        <begin position="23"/>
        <end position="142"/>
    </location>
</feature>
<dbReference type="SUPFAM" id="SSF49764">
    <property type="entry name" value="HSP20-like chaperones"/>
    <property type="match status" value="1"/>
</dbReference>
<dbReference type="InterPro" id="IPR008978">
    <property type="entry name" value="HSP20-like_chaperone"/>
</dbReference>
<dbReference type="Proteomes" id="UP000011867">
    <property type="component" value="Chromosome"/>
</dbReference>
<dbReference type="OrthoDB" id="210205at2157"/>
<evidence type="ECO:0000256" key="3">
    <source>
        <dbReference type="SAM" id="MobiDB-lite"/>
    </source>
</evidence>
<proteinExistence type="inferred from homology"/>
<feature type="compositionally biased region" description="Basic and acidic residues" evidence="3">
    <location>
        <begin position="130"/>
        <end position="151"/>
    </location>
</feature>
<dbReference type="KEGG" id="nmo:Nmlp_2442"/>
<accession>M1XQZ7</accession>
<evidence type="ECO:0000313" key="6">
    <source>
        <dbReference type="Proteomes" id="UP000011867"/>
    </source>
</evidence>
<reference evidence="5 6" key="1">
    <citation type="journal article" date="2013" name="Genome Announc.">
        <title>Genome of the haloarchaeon Natronomonas moolapensis, a neutrophilic member of a previously haloalkaliphilic genus.</title>
        <authorList>
            <person name="Dyall-Smith M.L."/>
            <person name="Pfeiffer F."/>
            <person name="Oberwinkler T."/>
            <person name="Klee K."/>
            <person name="Rampp M."/>
            <person name="Palm P."/>
            <person name="Gross K."/>
            <person name="Schuster S.C."/>
            <person name="Oesterhelt D."/>
        </authorList>
    </citation>
    <scope>NUCLEOTIDE SEQUENCE [LARGE SCALE GENOMIC DNA]</scope>
    <source>
        <strain evidence="6">DSM 18674 / JCM 14361 / 8.8.11</strain>
    </source>
</reference>
<dbReference type="Gene3D" id="2.60.40.790">
    <property type="match status" value="1"/>
</dbReference>
<dbReference type="CDD" id="cd00298">
    <property type="entry name" value="ACD_sHsps_p23-like"/>
    <property type="match status" value="1"/>
</dbReference>
<sequence length="163" mass="17094">MIRKVGASLGRVIIDGIGRATSRLQERTSLPADLLESDEAYLAVFDAPGAIGDDVSVHFEDDTLSVRIDRFREFHDGYEMRFPGRGLALDGEVALPDGASIDAGRAEAALTRAGTLEVVLPKVEVEAETDADHGGETAIDTDDRSDGHDGSGDGSTPGGPASE</sequence>
<dbReference type="AlphaFoldDB" id="M1XQZ7"/>
<name>M1XQZ7_NATM8</name>
<dbReference type="eggNOG" id="arCOG01836">
    <property type="taxonomic scope" value="Archaea"/>
</dbReference>
<dbReference type="Pfam" id="PF00011">
    <property type="entry name" value="HSP20"/>
    <property type="match status" value="1"/>
</dbReference>
<organism evidence="5 6">
    <name type="scientific">Natronomonas moolapensis (strain DSM 18674 / CECT 7526 / JCM 14361 / 8.8.11)</name>
    <dbReference type="NCBI Taxonomy" id="268739"/>
    <lineage>
        <taxon>Archaea</taxon>
        <taxon>Methanobacteriati</taxon>
        <taxon>Methanobacteriota</taxon>
        <taxon>Stenosarchaea group</taxon>
        <taxon>Halobacteria</taxon>
        <taxon>Halobacteriales</taxon>
        <taxon>Natronomonadaceae</taxon>
        <taxon>Natronomonas</taxon>
    </lineage>
</organism>